<dbReference type="CDD" id="cd01949">
    <property type="entry name" value="GGDEF"/>
    <property type="match status" value="1"/>
</dbReference>
<gene>
    <name evidence="6" type="ORF">CKO42_21335</name>
</gene>
<feature type="domain" description="GGDEF" evidence="5">
    <location>
        <begin position="297"/>
        <end position="431"/>
    </location>
</feature>
<dbReference type="PANTHER" id="PTHR46663:SF2">
    <property type="entry name" value="GGDEF DOMAIN-CONTAINING PROTEIN"/>
    <property type="match status" value="1"/>
</dbReference>
<dbReference type="AlphaFoldDB" id="A0A9X0WCD3"/>
<sequence length="453" mass="50581">MRNARFSNSLSYRQAMISVMVAFIIGSALSFTQVIYDLYREKERLEGNILQVMSILKDPAAQALYTVDRQLARRVVDGLFEYRTVHYASLVDDFGDVYAERHVPLPPGAFRDLFIRLTGTQTEFSLPLQSPRSDRVLGHLNASLDTYGEMFSFFDRAVVVFVSGMMRNIALAICLIIVFNMTLVRPLLKMISAIASRSPGSGGEPIRPPKGHRQTEFAQLANGANRLLDEYESALQAKQEAELALREHQAGLERLIAERTEELAYLATHDQLTGLPNRVVFSNQLLTALAHGERNSTMVALFFMDLDGFKHINDRHGHATGDRILLAVADRLKKTVREEDLIARMGGDEFTLLLANITRIEDAFAVAEKLVAEFDRPIRCDDALECRVGLSIGIAFYPIDGDRPEQLLSLADDLMYVAKRSGKAQFVSTQHSEGATLRPHQRQLSPISSAPIA</sequence>
<comment type="cofactor">
    <cofactor evidence="1">
        <name>Mg(2+)</name>
        <dbReference type="ChEBI" id="CHEBI:18420"/>
    </cofactor>
</comment>
<evidence type="ECO:0000259" key="5">
    <source>
        <dbReference type="PROSITE" id="PS50887"/>
    </source>
</evidence>
<dbReference type="InterPro" id="IPR052163">
    <property type="entry name" value="DGC-Regulatory_Protein"/>
</dbReference>
<evidence type="ECO:0000313" key="7">
    <source>
        <dbReference type="Proteomes" id="UP001138768"/>
    </source>
</evidence>
<dbReference type="InterPro" id="IPR029787">
    <property type="entry name" value="Nucleotide_cyclase"/>
</dbReference>
<evidence type="ECO:0000256" key="4">
    <source>
        <dbReference type="SAM" id="Phobius"/>
    </source>
</evidence>
<organism evidence="6 7">
    <name type="scientific">Lamprobacter modestohalophilus</name>
    <dbReference type="NCBI Taxonomy" id="1064514"/>
    <lineage>
        <taxon>Bacteria</taxon>
        <taxon>Pseudomonadati</taxon>
        <taxon>Pseudomonadota</taxon>
        <taxon>Gammaproteobacteria</taxon>
        <taxon>Chromatiales</taxon>
        <taxon>Chromatiaceae</taxon>
        <taxon>Lamprobacter</taxon>
    </lineage>
</organism>
<feature type="region of interest" description="Disordered" evidence="3">
    <location>
        <begin position="429"/>
        <end position="453"/>
    </location>
</feature>
<dbReference type="EMBL" id="NRRY01000053">
    <property type="protein sequence ID" value="MBK1620918.1"/>
    <property type="molecule type" value="Genomic_DNA"/>
</dbReference>
<dbReference type="SUPFAM" id="SSF55073">
    <property type="entry name" value="Nucleotide cyclase"/>
    <property type="match status" value="1"/>
</dbReference>
<dbReference type="Pfam" id="PF00990">
    <property type="entry name" value="GGDEF"/>
    <property type="match status" value="1"/>
</dbReference>
<comment type="caution">
    <text evidence="6">The sequence shown here is derived from an EMBL/GenBank/DDBJ whole genome shotgun (WGS) entry which is preliminary data.</text>
</comment>
<name>A0A9X0WCD3_9GAMM</name>
<feature type="transmembrane region" description="Helical" evidence="4">
    <location>
        <begin position="12"/>
        <end position="36"/>
    </location>
</feature>
<dbReference type="InterPro" id="IPR043128">
    <property type="entry name" value="Rev_trsase/Diguanyl_cyclase"/>
</dbReference>
<dbReference type="SMART" id="SM00267">
    <property type="entry name" value="GGDEF"/>
    <property type="match status" value="1"/>
</dbReference>
<feature type="compositionally biased region" description="Polar residues" evidence="3">
    <location>
        <begin position="442"/>
        <end position="453"/>
    </location>
</feature>
<dbReference type="PROSITE" id="PS50887">
    <property type="entry name" value="GGDEF"/>
    <property type="match status" value="1"/>
</dbReference>
<keyword evidence="7" id="KW-1185">Reference proteome</keyword>
<dbReference type="InterPro" id="IPR000160">
    <property type="entry name" value="GGDEF_dom"/>
</dbReference>
<keyword evidence="4" id="KW-0812">Transmembrane</keyword>
<proteinExistence type="predicted"/>
<keyword evidence="4" id="KW-1133">Transmembrane helix</keyword>
<dbReference type="Gene3D" id="3.30.70.270">
    <property type="match status" value="1"/>
</dbReference>
<feature type="coiled-coil region" evidence="2">
    <location>
        <begin position="221"/>
        <end position="258"/>
    </location>
</feature>
<dbReference type="FunFam" id="3.30.70.270:FF:000001">
    <property type="entry name" value="Diguanylate cyclase domain protein"/>
    <property type="match status" value="1"/>
</dbReference>
<evidence type="ECO:0000256" key="2">
    <source>
        <dbReference type="SAM" id="Coils"/>
    </source>
</evidence>
<dbReference type="Proteomes" id="UP001138768">
    <property type="component" value="Unassembled WGS sequence"/>
</dbReference>
<protein>
    <recommendedName>
        <fullName evidence="5">GGDEF domain-containing protein</fullName>
    </recommendedName>
</protein>
<evidence type="ECO:0000256" key="1">
    <source>
        <dbReference type="ARBA" id="ARBA00001946"/>
    </source>
</evidence>
<dbReference type="RefSeq" id="WP_200248622.1">
    <property type="nucleotide sequence ID" value="NZ_NRRY01000053.1"/>
</dbReference>
<accession>A0A9X0WCD3</accession>
<evidence type="ECO:0000256" key="3">
    <source>
        <dbReference type="SAM" id="MobiDB-lite"/>
    </source>
</evidence>
<reference evidence="6 7" key="1">
    <citation type="journal article" date="2020" name="Microorganisms">
        <title>Osmotic Adaptation and Compatible Solute Biosynthesis of Phototrophic Bacteria as Revealed from Genome Analyses.</title>
        <authorList>
            <person name="Imhoff J.F."/>
            <person name="Rahn T."/>
            <person name="Kunzel S."/>
            <person name="Keller A."/>
            <person name="Neulinger S.C."/>
        </authorList>
    </citation>
    <scope>NUCLEOTIDE SEQUENCE [LARGE SCALE GENOMIC DNA]</scope>
    <source>
        <strain evidence="6 7">DSM 25653</strain>
    </source>
</reference>
<keyword evidence="2" id="KW-0175">Coiled coil</keyword>
<dbReference type="GO" id="GO:0003824">
    <property type="term" value="F:catalytic activity"/>
    <property type="evidence" value="ECO:0007669"/>
    <property type="project" value="UniProtKB-ARBA"/>
</dbReference>
<dbReference type="NCBIfam" id="TIGR00254">
    <property type="entry name" value="GGDEF"/>
    <property type="match status" value="1"/>
</dbReference>
<evidence type="ECO:0000313" key="6">
    <source>
        <dbReference type="EMBL" id="MBK1620918.1"/>
    </source>
</evidence>
<dbReference type="PANTHER" id="PTHR46663">
    <property type="entry name" value="DIGUANYLATE CYCLASE DGCT-RELATED"/>
    <property type="match status" value="1"/>
</dbReference>
<keyword evidence="4" id="KW-0472">Membrane</keyword>